<sequence>MNGTRTVARFPPEIWSVYYRTLDDDSRTNNFAESSHRRLQQAFSCTHPSIWKFIETLKREQKSRDADMAKCIAGEEPPKKTQLIKEIPINSIQTNIFISSQSLIFCEGLLTIIKWTSKLFFKYFVICNNA</sequence>
<accession>A0A914N721</accession>
<evidence type="ECO:0000313" key="2">
    <source>
        <dbReference type="WBParaSite" id="Minc3s03926g35153"/>
    </source>
</evidence>
<reference evidence="2" key="1">
    <citation type="submission" date="2022-11" db="UniProtKB">
        <authorList>
            <consortium name="WormBaseParasite"/>
        </authorList>
    </citation>
    <scope>IDENTIFICATION</scope>
</reference>
<organism evidence="1 2">
    <name type="scientific">Meloidogyne incognita</name>
    <name type="common">Southern root-knot nematode worm</name>
    <name type="synonym">Oxyuris incognita</name>
    <dbReference type="NCBI Taxonomy" id="6306"/>
    <lineage>
        <taxon>Eukaryota</taxon>
        <taxon>Metazoa</taxon>
        <taxon>Ecdysozoa</taxon>
        <taxon>Nematoda</taxon>
        <taxon>Chromadorea</taxon>
        <taxon>Rhabditida</taxon>
        <taxon>Tylenchina</taxon>
        <taxon>Tylenchomorpha</taxon>
        <taxon>Tylenchoidea</taxon>
        <taxon>Meloidogynidae</taxon>
        <taxon>Meloidogyninae</taxon>
        <taxon>Meloidogyne</taxon>
        <taxon>Meloidogyne incognita group</taxon>
    </lineage>
</organism>
<dbReference type="Proteomes" id="UP000887563">
    <property type="component" value="Unplaced"/>
</dbReference>
<name>A0A914N721_MELIC</name>
<evidence type="ECO:0000313" key="1">
    <source>
        <dbReference type="Proteomes" id="UP000887563"/>
    </source>
</evidence>
<keyword evidence="1" id="KW-1185">Reference proteome</keyword>
<dbReference type="WBParaSite" id="Minc3s03926g35153">
    <property type="protein sequence ID" value="Minc3s03926g35153"/>
    <property type="gene ID" value="Minc3s03926g35153"/>
</dbReference>
<dbReference type="AlphaFoldDB" id="A0A914N721"/>
<proteinExistence type="predicted"/>
<protein>
    <submittedName>
        <fullName evidence="2">Uncharacterized protein</fullName>
    </submittedName>
</protein>